<feature type="region of interest" description="Disordered" evidence="1">
    <location>
        <begin position="1"/>
        <end position="43"/>
    </location>
</feature>
<evidence type="ECO:0000313" key="2">
    <source>
        <dbReference type="EMBL" id="EGG44553.1"/>
    </source>
</evidence>
<reference evidence="2 3" key="1">
    <citation type="journal article" date="2011" name="J. Bacteriol.">
        <title>Draft genome sequence of the marine bacterium Streptomyces griseoaurantiacus M045, which produces novel manumycin-type antibiotics with a pABA core component.</title>
        <authorList>
            <person name="Li F."/>
            <person name="Jiang P."/>
            <person name="Zheng H."/>
            <person name="Wang S."/>
            <person name="Zhao G."/>
            <person name="Qin S."/>
            <person name="Liu Z."/>
        </authorList>
    </citation>
    <scope>NUCLEOTIDE SEQUENCE [LARGE SCALE GENOMIC DNA]</scope>
    <source>
        <strain evidence="2 3">M045</strain>
    </source>
</reference>
<evidence type="ECO:0000256" key="1">
    <source>
        <dbReference type="SAM" id="MobiDB-lite"/>
    </source>
</evidence>
<name>F3NPN3_9ACTN</name>
<sequence>MLTPDPNRGTGGFGRPMVTGLTHATAPTRRASGSEIVSALLAR</sequence>
<dbReference type="RefSeq" id="WP_006143225.1">
    <property type="nucleotide sequence ID" value="NZ_AEYX01000043.1"/>
</dbReference>
<organism evidence="2 3">
    <name type="scientific">Streptomyces griseoaurantiacus M045</name>
    <dbReference type="NCBI Taxonomy" id="996637"/>
    <lineage>
        <taxon>Bacteria</taxon>
        <taxon>Bacillati</taxon>
        <taxon>Actinomycetota</taxon>
        <taxon>Actinomycetes</taxon>
        <taxon>Kitasatosporales</taxon>
        <taxon>Streptomycetaceae</taxon>
        <taxon>Streptomyces</taxon>
        <taxon>Streptomyces aurantiacus group</taxon>
    </lineage>
</organism>
<gene>
    <name evidence="2" type="ORF">SGM_5368</name>
</gene>
<dbReference type="EMBL" id="AEYX01000043">
    <property type="protein sequence ID" value="EGG44553.1"/>
    <property type="molecule type" value="Genomic_DNA"/>
</dbReference>
<accession>F3NPN3</accession>
<proteinExistence type="predicted"/>
<comment type="caution">
    <text evidence="2">The sequence shown here is derived from an EMBL/GenBank/DDBJ whole genome shotgun (WGS) entry which is preliminary data.</text>
</comment>
<keyword evidence="3" id="KW-1185">Reference proteome</keyword>
<evidence type="ECO:0000313" key="3">
    <source>
        <dbReference type="Proteomes" id="UP000003022"/>
    </source>
</evidence>
<dbReference type="AlphaFoldDB" id="F3NPN3"/>
<dbReference type="Proteomes" id="UP000003022">
    <property type="component" value="Unassembled WGS sequence"/>
</dbReference>
<protein>
    <submittedName>
        <fullName evidence="2">Uncharacterized protein</fullName>
    </submittedName>
</protein>